<comment type="caution">
    <text evidence="2">The sequence shown here is derived from an EMBL/GenBank/DDBJ whole genome shotgun (WGS) entry which is preliminary data.</text>
</comment>
<proteinExistence type="predicted"/>
<evidence type="ECO:0000256" key="1">
    <source>
        <dbReference type="SAM" id="MobiDB-lite"/>
    </source>
</evidence>
<sequence length="249" mass="27689">MGFGALSYLPNEYLNQRLLRQIYDRYNIYDNTIYSDAAAISITTEKIGHALGLSSRAQPPWLAYWTGDTLKKRLKLEKNHDAGLLKTGKLRAEKEDLKKKSTDMVLSDGEGDSESESPSSSNYEDTVSDEPPQKERRMKRKNDRGVVGSNVPFNPTQQSASVAGLPGSENETRAALAALTRKRKKQQTEVIRTKKRSVQGVESGEERQDVRRPASEADNGSDRTRMFDSFDTVSLGRGETVEGPSQTGK</sequence>
<evidence type="ECO:0000313" key="2">
    <source>
        <dbReference type="EMBL" id="MED6111380.1"/>
    </source>
</evidence>
<dbReference type="Proteomes" id="UP001341840">
    <property type="component" value="Unassembled WGS sequence"/>
</dbReference>
<name>A0ABU6QIC6_9FABA</name>
<evidence type="ECO:0000313" key="3">
    <source>
        <dbReference type="Proteomes" id="UP001341840"/>
    </source>
</evidence>
<organism evidence="2 3">
    <name type="scientific">Stylosanthes scabra</name>
    <dbReference type="NCBI Taxonomy" id="79078"/>
    <lineage>
        <taxon>Eukaryota</taxon>
        <taxon>Viridiplantae</taxon>
        <taxon>Streptophyta</taxon>
        <taxon>Embryophyta</taxon>
        <taxon>Tracheophyta</taxon>
        <taxon>Spermatophyta</taxon>
        <taxon>Magnoliopsida</taxon>
        <taxon>eudicotyledons</taxon>
        <taxon>Gunneridae</taxon>
        <taxon>Pentapetalae</taxon>
        <taxon>rosids</taxon>
        <taxon>fabids</taxon>
        <taxon>Fabales</taxon>
        <taxon>Fabaceae</taxon>
        <taxon>Papilionoideae</taxon>
        <taxon>50 kb inversion clade</taxon>
        <taxon>dalbergioids sensu lato</taxon>
        <taxon>Dalbergieae</taxon>
        <taxon>Pterocarpus clade</taxon>
        <taxon>Stylosanthes</taxon>
    </lineage>
</organism>
<feature type="compositionally biased region" description="Basic and acidic residues" evidence="1">
    <location>
        <begin position="204"/>
        <end position="228"/>
    </location>
</feature>
<feature type="compositionally biased region" description="Polar residues" evidence="1">
    <location>
        <begin position="151"/>
        <end position="161"/>
    </location>
</feature>
<feature type="non-terminal residue" evidence="2">
    <location>
        <position position="249"/>
    </location>
</feature>
<keyword evidence="3" id="KW-1185">Reference proteome</keyword>
<reference evidence="2 3" key="1">
    <citation type="journal article" date="2023" name="Plants (Basel)">
        <title>Bridging the Gap: Combining Genomics and Transcriptomics Approaches to Understand Stylosanthes scabra, an Orphan Legume from the Brazilian Caatinga.</title>
        <authorList>
            <person name="Ferreira-Neto J.R.C."/>
            <person name="da Silva M.D."/>
            <person name="Binneck E."/>
            <person name="de Melo N.F."/>
            <person name="da Silva R.H."/>
            <person name="de Melo A.L.T.M."/>
            <person name="Pandolfi V."/>
            <person name="Bustamante F.O."/>
            <person name="Brasileiro-Vidal A.C."/>
            <person name="Benko-Iseppon A.M."/>
        </authorList>
    </citation>
    <scope>NUCLEOTIDE SEQUENCE [LARGE SCALE GENOMIC DNA]</scope>
    <source>
        <tissue evidence="2">Leaves</tissue>
    </source>
</reference>
<protein>
    <submittedName>
        <fullName evidence="2">Uncharacterized protein</fullName>
    </submittedName>
</protein>
<feature type="region of interest" description="Disordered" evidence="1">
    <location>
        <begin position="96"/>
        <end position="249"/>
    </location>
</feature>
<dbReference type="EMBL" id="JASCZI010000371">
    <property type="protein sequence ID" value="MED6111380.1"/>
    <property type="molecule type" value="Genomic_DNA"/>
</dbReference>
<accession>A0ABU6QIC6</accession>
<gene>
    <name evidence="2" type="ORF">PIB30_051850</name>
</gene>